<dbReference type="VEuPathDB" id="TriTrypDB:LtaPh_1200600"/>
<feature type="domain" description="Serine/threonine specific protein phosphatases" evidence="1">
    <location>
        <begin position="68"/>
        <end position="380"/>
    </location>
</feature>
<dbReference type="InterPro" id="IPR006186">
    <property type="entry name" value="Ser/Thr-sp_prot-phosphatase"/>
</dbReference>
<dbReference type="PRINTS" id="PR00114">
    <property type="entry name" value="STPHPHTASE"/>
</dbReference>
<dbReference type="SMART" id="SM00156">
    <property type="entry name" value="PP2Ac"/>
    <property type="match status" value="1"/>
</dbReference>
<dbReference type="AlphaFoldDB" id="A0A640KC28"/>
<protein>
    <recommendedName>
        <fullName evidence="1">Serine/threonine specific protein phosphatases domain-containing protein</fullName>
    </recommendedName>
</protein>
<gene>
    <name evidence="2" type="ORF">LtaPh_1200600</name>
</gene>
<dbReference type="InterPro" id="IPR043360">
    <property type="entry name" value="PP2B"/>
</dbReference>
<sequence>MNLSSFVYGGSFCSSTCVLVSRQRSRRITWTIVLMQEYDVHPQESASISPDEIVVWKAAECVRKGASLRLSRVARCVASATKVLKARRKVVERVLGDTIVLGPIRGHAADFANILVTKVLPNRCVKNIVFLGNYIDGAHQSVGVLFLIATLIVCSRFHVVPLIGEHEMLYPVQTETFGSLRNEMVLFCMRECEPLEKYESIMKEFFSVLPIACVVEKKFFCVAGGPSWKYRTLEEMELITLSQEASKEFVLNEPMDEDEERIADGNAFVASQRNKLGFRYTFNAACNFLSRNKLAMLIVGMEYNMSPPDYNSFARQNHQNASIYFPGYMLGRIHPETQLPAVLSIFSAPSFCGVNCNNACIAEIFGNRLVVQEVAVDAERPIVTPGTQDHAFSWAQPMLERAVVSIGRDIIWGVIKDAATEDDAHRKQLEEVAVSKMRRMCTLMRMHNIPLPDVPKLAFS</sequence>
<accession>A0A640KC28</accession>
<dbReference type="GO" id="GO:0033192">
    <property type="term" value="F:calmodulin-dependent protein phosphatase activity"/>
    <property type="evidence" value="ECO:0007669"/>
    <property type="project" value="InterPro"/>
</dbReference>
<dbReference type="Proteomes" id="UP000419144">
    <property type="component" value="Unassembled WGS sequence"/>
</dbReference>
<dbReference type="Pfam" id="PF00149">
    <property type="entry name" value="Metallophos"/>
    <property type="match status" value="1"/>
</dbReference>
<dbReference type="FunFam" id="3.60.21.10:FF:000171">
    <property type="entry name" value="Hypothetical_protein_-_conserved"/>
    <property type="match status" value="1"/>
</dbReference>
<organism evidence="2 3">
    <name type="scientific">Leishmania tarentolae</name>
    <name type="common">Sauroleishmania tarentolae</name>
    <dbReference type="NCBI Taxonomy" id="5689"/>
    <lineage>
        <taxon>Eukaryota</taxon>
        <taxon>Discoba</taxon>
        <taxon>Euglenozoa</taxon>
        <taxon>Kinetoplastea</taxon>
        <taxon>Metakinetoplastina</taxon>
        <taxon>Trypanosomatida</taxon>
        <taxon>Trypanosomatidae</taxon>
        <taxon>Leishmaniinae</taxon>
        <taxon>Leishmania</taxon>
        <taxon>lizard Leishmania</taxon>
    </lineage>
</organism>
<dbReference type="InterPro" id="IPR004843">
    <property type="entry name" value="Calcineurin-like_PHP"/>
</dbReference>
<evidence type="ECO:0000259" key="1">
    <source>
        <dbReference type="SMART" id="SM00156"/>
    </source>
</evidence>
<evidence type="ECO:0000313" key="3">
    <source>
        <dbReference type="Proteomes" id="UP000419144"/>
    </source>
</evidence>
<name>A0A640KC28_LEITA</name>
<dbReference type="EMBL" id="BLBS01000014">
    <property type="protein sequence ID" value="GET86741.1"/>
    <property type="molecule type" value="Genomic_DNA"/>
</dbReference>
<dbReference type="OrthoDB" id="269317at2759"/>
<dbReference type="PANTHER" id="PTHR45673">
    <property type="entry name" value="SERINE/THREONINE-PROTEIN PHOSPHATASE 2B CATALYTIC SUBUNIT 1-RELATED"/>
    <property type="match status" value="1"/>
</dbReference>
<proteinExistence type="predicted"/>
<dbReference type="GO" id="GO:0097720">
    <property type="term" value="P:calcineurin-mediated signaling"/>
    <property type="evidence" value="ECO:0007669"/>
    <property type="project" value="InterPro"/>
</dbReference>
<dbReference type="SUPFAM" id="SSF56300">
    <property type="entry name" value="Metallo-dependent phosphatases"/>
    <property type="match status" value="1"/>
</dbReference>
<comment type="caution">
    <text evidence="2">The sequence shown here is derived from an EMBL/GenBank/DDBJ whole genome shotgun (WGS) entry which is preliminary data.</text>
</comment>
<reference evidence="2" key="1">
    <citation type="submission" date="2019-11" db="EMBL/GenBank/DDBJ databases">
        <title>Leishmania tarentolae CDS.</title>
        <authorList>
            <person name="Goto Y."/>
            <person name="Yamagishi J."/>
        </authorList>
    </citation>
    <scope>NUCLEOTIDE SEQUENCE [LARGE SCALE GENOMIC DNA]</scope>
    <source>
        <strain evidence="2">Parrot Tar II</strain>
    </source>
</reference>
<dbReference type="InterPro" id="IPR029052">
    <property type="entry name" value="Metallo-depent_PP-like"/>
</dbReference>
<dbReference type="Gene3D" id="3.60.21.10">
    <property type="match status" value="1"/>
</dbReference>
<keyword evidence="3" id="KW-1185">Reference proteome</keyword>
<evidence type="ECO:0000313" key="2">
    <source>
        <dbReference type="EMBL" id="GET86741.1"/>
    </source>
</evidence>